<sequence length="288" mass="31690">MSSTDSFAALPEYLQRRIDKAFDQSGASNASNPVDSGGGFIADGGGFLIEDSEPPPTQIALSAVPAALQRLDLPPDDEQILLVLKNAAFGWRSSTNRPEEIGEEEGAGLYVSRDDWRSVCAVLLEHRAEEYEDSEGTGPGADSDGERDEDEYQGQDEPDAESDEDSDEYMEEGPSTSRRRTRSAKSTRRRSPSSSSTSSVSPRKSKPLTARQNKTCLETYALFFPTVSEEELPEQRITLKDIQRLTKLIGDKLKGDEMLEMLGEFSTAPDRSMSFEDFGTMMMAAKLC</sequence>
<dbReference type="InterPro" id="IPR011992">
    <property type="entry name" value="EF-hand-dom_pair"/>
</dbReference>
<feature type="region of interest" description="Disordered" evidence="1">
    <location>
        <begin position="129"/>
        <end position="211"/>
    </location>
</feature>
<evidence type="ECO:0008006" key="4">
    <source>
        <dbReference type="Google" id="ProtNLM"/>
    </source>
</evidence>
<protein>
    <recommendedName>
        <fullName evidence="4">EF-hand domain-containing protein</fullName>
    </recommendedName>
</protein>
<feature type="region of interest" description="Disordered" evidence="1">
    <location>
        <begin position="24"/>
        <end position="54"/>
    </location>
</feature>
<feature type="compositionally biased region" description="Gly residues" evidence="1">
    <location>
        <begin position="36"/>
        <end position="47"/>
    </location>
</feature>
<gene>
    <name evidence="2" type="ORF">DFH08DRAFT_789841</name>
</gene>
<name>A0AAD6ZEC3_9AGAR</name>
<evidence type="ECO:0000313" key="3">
    <source>
        <dbReference type="Proteomes" id="UP001218218"/>
    </source>
</evidence>
<dbReference type="AlphaFoldDB" id="A0AAD6ZEC3"/>
<keyword evidence="3" id="KW-1185">Reference proteome</keyword>
<evidence type="ECO:0000256" key="1">
    <source>
        <dbReference type="SAM" id="MobiDB-lite"/>
    </source>
</evidence>
<evidence type="ECO:0000313" key="2">
    <source>
        <dbReference type="EMBL" id="KAJ7318422.1"/>
    </source>
</evidence>
<proteinExistence type="predicted"/>
<feature type="compositionally biased region" description="Acidic residues" evidence="1">
    <location>
        <begin position="143"/>
        <end position="171"/>
    </location>
</feature>
<dbReference type="Proteomes" id="UP001218218">
    <property type="component" value="Unassembled WGS sequence"/>
</dbReference>
<dbReference type="SUPFAM" id="SSF47473">
    <property type="entry name" value="EF-hand"/>
    <property type="match status" value="1"/>
</dbReference>
<feature type="compositionally biased region" description="Basic residues" evidence="1">
    <location>
        <begin position="177"/>
        <end position="191"/>
    </location>
</feature>
<feature type="compositionally biased region" description="Polar residues" evidence="1">
    <location>
        <begin position="25"/>
        <end position="34"/>
    </location>
</feature>
<dbReference type="EMBL" id="JARIHO010000058">
    <property type="protein sequence ID" value="KAJ7318422.1"/>
    <property type="molecule type" value="Genomic_DNA"/>
</dbReference>
<comment type="caution">
    <text evidence="2">The sequence shown here is derived from an EMBL/GenBank/DDBJ whole genome shotgun (WGS) entry which is preliminary data.</text>
</comment>
<feature type="compositionally biased region" description="Low complexity" evidence="1">
    <location>
        <begin position="192"/>
        <end position="202"/>
    </location>
</feature>
<reference evidence="2" key="1">
    <citation type="submission" date="2023-03" db="EMBL/GenBank/DDBJ databases">
        <title>Massive genome expansion in bonnet fungi (Mycena s.s.) driven by repeated elements and novel gene families across ecological guilds.</title>
        <authorList>
            <consortium name="Lawrence Berkeley National Laboratory"/>
            <person name="Harder C.B."/>
            <person name="Miyauchi S."/>
            <person name="Viragh M."/>
            <person name="Kuo A."/>
            <person name="Thoen E."/>
            <person name="Andreopoulos B."/>
            <person name="Lu D."/>
            <person name="Skrede I."/>
            <person name="Drula E."/>
            <person name="Henrissat B."/>
            <person name="Morin E."/>
            <person name="Kohler A."/>
            <person name="Barry K."/>
            <person name="LaButti K."/>
            <person name="Morin E."/>
            <person name="Salamov A."/>
            <person name="Lipzen A."/>
            <person name="Mereny Z."/>
            <person name="Hegedus B."/>
            <person name="Baldrian P."/>
            <person name="Stursova M."/>
            <person name="Weitz H."/>
            <person name="Taylor A."/>
            <person name="Grigoriev I.V."/>
            <person name="Nagy L.G."/>
            <person name="Martin F."/>
            <person name="Kauserud H."/>
        </authorList>
    </citation>
    <scope>NUCLEOTIDE SEQUENCE</scope>
    <source>
        <strain evidence="2">CBHHK002</strain>
    </source>
</reference>
<accession>A0AAD6ZEC3</accession>
<organism evidence="2 3">
    <name type="scientific">Mycena albidolilacea</name>
    <dbReference type="NCBI Taxonomy" id="1033008"/>
    <lineage>
        <taxon>Eukaryota</taxon>
        <taxon>Fungi</taxon>
        <taxon>Dikarya</taxon>
        <taxon>Basidiomycota</taxon>
        <taxon>Agaricomycotina</taxon>
        <taxon>Agaricomycetes</taxon>
        <taxon>Agaricomycetidae</taxon>
        <taxon>Agaricales</taxon>
        <taxon>Marasmiineae</taxon>
        <taxon>Mycenaceae</taxon>
        <taxon>Mycena</taxon>
    </lineage>
</organism>